<sequence length="386" mass="44684">MTAEAKQVFANAIVYTHKHAKDKRIAKKYNDRIYTKDFIYWTLHNIKMSSFKKSQELKIEQNNDIIKRQDGVKEKQKRGEELSDIDQMLLAFKPMPLESFEQFLAKYMEKKPYLKETGLDTVAIRKYLLENMDYFYAEPDAFEGLKIDEDCKSLGIANTDIKILDAAISLLEKNKDIEKANRLLWRYTLEDFKTAKEWRAWYTKYKNKMFFTQSGGFVWMINDPNANPDIRPRNDKKEEVEIADELTKLGLQLAEPTHENPVSVGAMLVDGKNENEKTVLIETNIMSGYHIYAYVPSGEAYIKTELGLDLPEGVDLVGKWDKSSPAPYPGKDKILIYKGESSFKQAIKFDGKIAKGTKVKCWLYYQCCDASICFPPQKKEFVLELN</sequence>
<name>A0A2N3I0Q5_9BACT</name>
<evidence type="ECO:0000313" key="3">
    <source>
        <dbReference type="Proteomes" id="UP000233535"/>
    </source>
</evidence>
<dbReference type="AlphaFoldDB" id="A0A2N3I0Q5"/>
<feature type="domain" description="Thiol:disulfide interchange protein DsbD N-terminal" evidence="1">
    <location>
        <begin position="273"/>
        <end position="383"/>
    </location>
</feature>
<dbReference type="EMBL" id="MVDD01000004">
    <property type="protein sequence ID" value="PKQ63900.1"/>
    <property type="molecule type" value="Genomic_DNA"/>
</dbReference>
<organism evidence="2 3">
    <name type="scientific">Labilibaculum filiforme</name>
    <dbReference type="NCBI Taxonomy" id="1940526"/>
    <lineage>
        <taxon>Bacteria</taxon>
        <taxon>Pseudomonadati</taxon>
        <taxon>Bacteroidota</taxon>
        <taxon>Bacteroidia</taxon>
        <taxon>Marinilabiliales</taxon>
        <taxon>Marinifilaceae</taxon>
        <taxon>Labilibaculum</taxon>
    </lineage>
</organism>
<dbReference type="OrthoDB" id="243450at2"/>
<dbReference type="InterPro" id="IPR036929">
    <property type="entry name" value="DsbDN_sf"/>
</dbReference>
<dbReference type="Pfam" id="PF11412">
    <property type="entry name" value="DsbD_N"/>
    <property type="match status" value="1"/>
</dbReference>
<reference evidence="2 3" key="1">
    <citation type="journal article" date="2017" name="Front. Microbiol.">
        <title>Labilibaculum manganireducens gen. nov., sp. nov. and Labilibaculum filiforme sp. nov., Novel Bacteroidetes Isolated from Subsurface Sediments of the Baltic Sea.</title>
        <authorList>
            <person name="Vandieken V."/>
            <person name="Marshall I.P."/>
            <person name="Niemann H."/>
            <person name="Engelen B."/>
            <person name="Cypionka H."/>
        </authorList>
    </citation>
    <scope>NUCLEOTIDE SEQUENCE [LARGE SCALE GENOMIC DNA]</scope>
    <source>
        <strain evidence="2 3">59.16B</strain>
    </source>
</reference>
<dbReference type="Gene3D" id="2.60.40.1250">
    <property type="entry name" value="Thiol:disulfide interchange protein DsbD, N-terminal domain"/>
    <property type="match status" value="1"/>
</dbReference>
<protein>
    <recommendedName>
        <fullName evidence="1">Thiol:disulfide interchange protein DsbD N-terminal domain-containing protein</fullName>
    </recommendedName>
</protein>
<dbReference type="InterPro" id="IPR028250">
    <property type="entry name" value="DsbDN"/>
</dbReference>
<accession>A0A2N3I0Q5</accession>
<gene>
    <name evidence="2" type="ORF">BZG02_07775</name>
</gene>
<keyword evidence="3" id="KW-1185">Reference proteome</keyword>
<evidence type="ECO:0000313" key="2">
    <source>
        <dbReference type="EMBL" id="PKQ63900.1"/>
    </source>
</evidence>
<dbReference type="RefSeq" id="WP_143470434.1">
    <property type="nucleotide sequence ID" value="NZ_MVDD01000004.1"/>
</dbReference>
<evidence type="ECO:0000259" key="1">
    <source>
        <dbReference type="Pfam" id="PF11412"/>
    </source>
</evidence>
<comment type="caution">
    <text evidence="2">The sequence shown here is derived from an EMBL/GenBank/DDBJ whole genome shotgun (WGS) entry which is preliminary data.</text>
</comment>
<dbReference type="Proteomes" id="UP000233535">
    <property type="component" value="Unassembled WGS sequence"/>
</dbReference>
<proteinExistence type="predicted"/>